<dbReference type="SMART" id="SM01260">
    <property type="entry name" value="LANC_like"/>
    <property type="match status" value="1"/>
</dbReference>
<dbReference type="eggNOG" id="COG4403">
    <property type="taxonomic scope" value="Bacteria"/>
</dbReference>
<dbReference type="Pfam" id="PF05147">
    <property type="entry name" value="LANC_like"/>
    <property type="match status" value="1"/>
</dbReference>
<dbReference type="AlphaFoldDB" id="A0A077EAC0"/>
<dbReference type="GO" id="GO:0031179">
    <property type="term" value="P:peptide modification"/>
    <property type="evidence" value="ECO:0007669"/>
    <property type="project" value="InterPro"/>
</dbReference>
<reference evidence="1" key="1">
    <citation type="journal article" date="2013" name="Lancet">
        <title>First case of E anophelis outbreak in an intensive-care unit.</title>
        <authorList>
            <person name="Teo J."/>
            <person name="Tan S.Y."/>
            <person name="Tay M."/>
            <person name="Ding Y."/>
            <person name="Kjelleberg S."/>
            <person name="Givskov M."/>
            <person name="Lin R.T."/>
            <person name="Yang L."/>
        </authorList>
    </citation>
    <scope>NUCLEOTIDE SEQUENCE [LARGE SCALE GENOMIC DNA]</scope>
    <source>
        <strain evidence="1">NUHP1</strain>
    </source>
</reference>
<dbReference type="InterPro" id="IPR007822">
    <property type="entry name" value="LANC-like"/>
</dbReference>
<name>A0A077EAC0_9FLAO</name>
<proteinExistence type="predicted"/>
<dbReference type="HOGENOM" id="CLU_721080_0_0_10"/>
<dbReference type="STRING" id="1338011.BD94_0662"/>
<dbReference type="RefSeq" id="WP_024564934.1">
    <property type="nucleotide sequence ID" value="NZ_CP007547.1"/>
</dbReference>
<dbReference type="Gene3D" id="1.50.10.20">
    <property type="match status" value="1"/>
</dbReference>
<organism evidence="1 2">
    <name type="scientific">Elizabethkingia anophelis NUHP1</name>
    <dbReference type="NCBI Taxonomy" id="1338011"/>
    <lineage>
        <taxon>Bacteria</taxon>
        <taxon>Pseudomonadati</taxon>
        <taxon>Bacteroidota</taxon>
        <taxon>Flavobacteriia</taxon>
        <taxon>Flavobacteriales</taxon>
        <taxon>Weeksellaceae</taxon>
        <taxon>Elizabethkingia</taxon>
    </lineage>
</organism>
<reference evidence="1" key="2">
    <citation type="journal article" date="2015" name="Genome Biol. Evol.">
        <title>Complete Genome Sequence and Transcriptomic Analysis of the Novel Pathogen Elizabethkingia anophelis in Response to Oxidative Stress.</title>
        <authorList>
            <person name="Li Y."/>
            <person name="Liu Y."/>
            <person name="Chew S.C."/>
            <person name="Tay M."/>
            <person name="Salido M.M."/>
            <person name="Teo J."/>
            <person name="Lauro F.M."/>
            <person name="Givskov M."/>
            <person name="Yang L."/>
        </authorList>
    </citation>
    <scope>NUCLEOTIDE SEQUENCE</scope>
    <source>
        <strain evidence="1">NUHP1</strain>
    </source>
</reference>
<dbReference type="Proteomes" id="UP000028933">
    <property type="component" value="Chromosome"/>
</dbReference>
<dbReference type="SUPFAM" id="SSF158745">
    <property type="entry name" value="LanC-like"/>
    <property type="match status" value="1"/>
</dbReference>
<gene>
    <name evidence="1" type="ORF">BD94_0662</name>
</gene>
<dbReference type="PRINTS" id="PR01950">
    <property type="entry name" value="LANCSUPER"/>
</dbReference>
<evidence type="ECO:0008006" key="3">
    <source>
        <dbReference type="Google" id="ProtNLM"/>
    </source>
</evidence>
<dbReference type="EMBL" id="CP007547">
    <property type="protein sequence ID" value="AIL44437.1"/>
    <property type="molecule type" value="Genomic_DNA"/>
</dbReference>
<accession>A0A077EAC0</accession>
<evidence type="ECO:0000313" key="1">
    <source>
        <dbReference type="EMBL" id="AIL44437.1"/>
    </source>
</evidence>
<sequence length="383" mass="44924">MLPKEIEKHINYIKSYPLERLESHGLFDGKIGLIYYYSLLYKSTSVDAYFENINVLLNEVLDGIDNGSSNLLHNCSLYNGLSGLIFIIDHLIKEEIIEEHYLDFIKNMIEILVDNCLLLIKNENYDYLNGSIGILYALAILGDEKSINEIINALYEISNKQFDHLFYNRYNYIEGIHFGYAHGITAIIKVLSLVKHENFKKEELLNKLLYFLDSWVSIKGYEINNTYYYLPRSLHYQKEVLMPNWRAVLAWSNSDLNYSTLVHSLPERFKTKDRIEKANHIAEMSIFREGYEQTKVSDYRFFFGSSGNIGLYLFLYEKTNNYIYFTASEFWYKTTLSYLSQENAYNMIEGSPIDFINNLPSAILSLLDFNHLVDPSWKNLFLM</sequence>
<dbReference type="KEGG" id="eao:BD94_0662"/>
<protein>
    <recommendedName>
        <fullName evidence="3">Lanthionine biosynthesis cyclase LanC</fullName>
    </recommendedName>
</protein>
<evidence type="ECO:0000313" key="2">
    <source>
        <dbReference type="Proteomes" id="UP000028933"/>
    </source>
</evidence>